<dbReference type="AlphaFoldDB" id="A0ABD0BEV7"/>
<reference evidence="1 2" key="1">
    <citation type="submission" date="2021-11" db="EMBL/GenBank/DDBJ databases">
        <title>Whole genome sequences of diphtheriae toxin producing Corynebacterium ulcerans isolates from cats in Osaka, Japan.</title>
        <authorList>
            <person name="Umeda K."/>
            <person name="Hirai Y."/>
        </authorList>
    </citation>
    <scope>NUCLEOTIDE SEQUENCE [LARGE SCALE GENOMIC DNA]</scope>
    <source>
        <strain evidence="1 2">12109B-1</strain>
    </source>
</reference>
<sequence>MDISLKQEFLELWLTDDEYEDLEALDYVQDLTYKMLLKYADMTPRVDVSCFLKEEG</sequence>
<dbReference type="EMBL" id="BQFK01000001">
    <property type="protein sequence ID" value="GJJ41942.1"/>
    <property type="molecule type" value="Genomic_DNA"/>
</dbReference>
<comment type="caution">
    <text evidence="1">The sequence shown here is derived from an EMBL/GenBank/DDBJ whole genome shotgun (WGS) entry which is preliminary data.</text>
</comment>
<accession>A0ABD0BEV7</accession>
<dbReference type="KEGG" id="cuz:Cul05146_0026"/>
<dbReference type="RefSeq" id="WP_180956338.1">
    <property type="nucleotide sequence ID" value="NZ_MPST01000004.1"/>
</dbReference>
<evidence type="ECO:0000313" key="1">
    <source>
        <dbReference type="EMBL" id="GJJ41942.1"/>
    </source>
</evidence>
<evidence type="ECO:0000313" key="2">
    <source>
        <dbReference type="Proteomes" id="UP001205910"/>
    </source>
</evidence>
<gene>
    <name evidence="1" type="ORF">CULCOIPH005_01310</name>
</gene>
<organism evidence="1 2">
    <name type="scientific">Corynebacterium ulcerans</name>
    <dbReference type="NCBI Taxonomy" id="65058"/>
    <lineage>
        <taxon>Bacteria</taxon>
        <taxon>Bacillati</taxon>
        <taxon>Actinomycetota</taxon>
        <taxon>Actinomycetes</taxon>
        <taxon>Mycobacteriales</taxon>
        <taxon>Corynebacteriaceae</taxon>
        <taxon>Corynebacterium</taxon>
    </lineage>
</organism>
<protein>
    <submittedName>
        <fullName evidence="1">Uncharacterized protein</fullName>
    </submittedName>
</protein>
<name>A0ABD0BEV7_CORUL</name>
<dbReference type="Proteomes" id="UP001205910">
    <property type="component" value="Unassembled WGS sequence"/>
</dbReference>
<proteinExistence type="predicted"/>